<evidence type="ECO:0000256" key="6">
    <source>
        <dbReference type="ARBA" id="ARBA00022679"/>
    </source>
</evidence>
<dbReference type="EC" id="2.4.1.122" evidence="4"/>
<evidence type="ECO:0000256" key="9">
    <source>
        <dbReference type="ARBA" id="ARBA00022968"/>
    </source>
</evidence>
<accession>A0A812HHK3</accession>
<dbReference type="Pfam" id="PF02434">
    <property type="entry name" value="Fringe"/>
    <property type="match status" value="1"/>
</dbReference>
<keyword evidence="7" id="KW-0812">Transmembrane</keyword>
<keyword evidence="6" id="KW-0808">Transferase</keyword>
<keyword evidence="10" id="KW-1133">Transmembrane helix</keyword>
<dbReference type="GO" id="GO:0016020">
    <property type="term" value="C:membrane"/>
    <property type="evidence" value="ECO:0007669"/>
    <property type="project" value="UniProtKB-SubCell"/>
</dbReference>
<dbReference type="InterPro" id="IPR003378">
    <property type="entry name" value="Fringe-like_glycosylTrfase"/>
</dbReference>
<comment type="similarity">
    <text evidence="3">Belongs to the glycosyltransferase 31 family. Beta3-Gal-T subfamily.</text>
</comment>
<keyword evidence="8" id="KW-0547">Nucleotide-binding</keyword>
<evidence type="ECO:0000256" key="1">
    <source>
        <dbReference type="ARBA" id="ARBA00004606"/>
    </source>
</evidence>
<evidence type="ECO:0000256" key="4">
    <source>
        <dbReference type="ARBA" id="ARBA00012557"/>
    </source>
</evidence>
<comment type="pathway">
    <text evidence="2">Protein modification; protein glycosylation.</text>
</comment>
<dbReference type="GO" id="GO:0000166">
    <property type="term" value="F:nucleotide binding"/>
    <property type="evidence" value="ECO:0007669"/>
    <property type="project" value="UniProtKB-KW"/>
</dbReference>
<dbReference type="InterPro" id="IPR026050">
    <property type="entry name" value="C1GALT1/C1GALT1_chp1"/>
</dbReference>
<sequence>MSVHELCVFVFGARQSSWEGLIQQTWATERTVFVHLRGHRGGNTGHAGAISDIEDYEEGCSNDSNCSRRPGGLGLWLHLDPTLGLNDDRPHFRALSLWSALREKLLLAHSNRSSGSLTPWLESCYWLMHVDGTSYVNVKRVAQRLSCVKGLRPEYYGVSPMIGEARVALADEATGYILSRQLLLSLPSEWIMKCADYYSGSDDAYGFGWNWPSGFYMSLCLWQQQRLMLQRLGDPEQEVLMHALPDEPRSSTIHRLRKLHPSGHCVLVVAAKTTANLLEIHRRVRLLGPLEDPARDIVRNEVGCFVQSLAEPLALAPPWSYRVARSIARCPLKVAVSQTELGLSVLKHELLAPSQPTGPAAERLRAGRGRRLLCILMPATDATPKQVDRAVSAVQTWAKPYLFSESDKESPGPVLALLYSRRPLFASWANATLSLRGDVDIRHPKFNALRFIYMWLTLALYHSSDCKFFMKADMDAYVHVPRLLETLREANASASIYAGQVTLAHGPAYEKWTEFAHGLGYVLSRKALQSAVPGLRRCMKQLLDVRLEAIEDMLLAACLRHARIYPVDLGPIIYDFKLSSDYVDRVVREALVAHRVEEKEMYLLHDAAIRISRWWRWALGRRRLPEQLRKARLLWRSCEKIQTAWRSRLKAWAGWPEAGAGRTAPVQATSLREASPAASRLEGTLPPHDCAGDPGEGVTSVHLCNIGAEPQSRVAALWQGCKLRRALATRVVQAKLQLRRDLYWLIVDVESRHPPKVQTQDPHVGPWLDVLYAGLTKLQSEVLAELAAALRVPRLPMGRPAFRGWPKDLRRLPRLATRPLHDINEPSVVMKASAVEFTPRRCLPGHRTPPKDWSKVAPRVCCWDKSEKGQAMKVGGSRSGASTPTGARRPMPGAAKTPEAEATKRMMLWLALLPLVAAFDETCMLQQRSANIELVAEIADLPDCSAPAAVESFCQKEVHRGASAKGSTCSFSCGVDGSVLDLVHDTGTQSEHALAPKEGKTGMLQNSWNDEHLILDEYFALPHVNCYMWNGASNSGMESQQGVRGSAISCGHNCYNTPGCMGYVHFDAHGGQCWLLSWITRYPISECEIGQEGTESWQFTVYVRHRGVDSIHVPPPSARDTLDLYFALPHLNCYPSHGGSNDGLEDYQGISGDAMSCASTCFDRERCRGYVHFDAHGGMCWMLSGISDDPVAECEFGQSGEESWQFTTYVK</sequence>
<comment type="subcellular location">
    <subcellularLocation>
        <location evidence="1">Membrane</location>
        <topology evidence="1">Single-pass type II membrane protein</topology>
    </subcellularLocation>
</comment>
<reference evidence="14" key="1">
    <citation type="submission" date="2021-02" db="EMBL/GenBank/DDBJ databases">
        <authorList>
            <person name="Dougan E. K."/>
            <person name="Rhodes N."/>
            <person name="Thang M."/>
            <person name="Chan C."/>
        </authorList>
    </citation>
    <scope>NUCLEOTIDE SEQUENCE</scope>
</reference>
<keyword evidence="15" id="KW-1185">Reference proteome</keyword>
<organism evidence="14 15">
    <name type="scientific">Symbiodinium natans</name>
    <dbReference type="NCBI Taxonomy" id="878477"/>
    <lineage>
        <taxon>Eukaryota</taxon>
        <taxon>Sar</taxon>
        <taxon>Alveolata</taxon>
        <taxon>Dinophyceae</taxon>
        <taxon>Suessiales</taxon>
        <taxon>Symbiodiniaceae</taxon>
        <taxon>Symbiodinium</taxon>
    </lineage>
</organism>
<keyword evidence="5" id="KW-0328">Glycosyltransferase</keyword>
<evidence type="ECO:0000256" key="3">
    <source>
        <dbReference type="ARBA" id="ARBA00006462"/>
    </source>
</evidence>
<dbReference type="GO" id="GO:0016263">
    <property type="term" value="F:glycoprotein-N-acetylgalactosamine 3-beta-galactosyltransferase activity"/>
    <property type="evidence" value="ECO:0007669"/>
    <property type="project" value="UniProtKB-EC"/>
</dbReference>
<evidence type="ECO:0000313" key="14">
    <source>
        <dbReference type="EMBL" id="CAE6951057.1"/>
    </source>
</evidence>
<dbReference type="EMBL" id="CAJNDS010000089">
    <property type="protein sequence ID" value="CAE6951057.1"/>
    <property type="molecule type" value="Genomic_DNA"/>
</dbReference>
<proteinExistence type="inferred from homology"/>
<evidence type="ECO:0000256" key="12">
    <source>
        <dbReference type="SAM" id="MobiDB-lite"/>
    </source>
</evidence>
<feature type="region of interest" description="Disordered" evidence="12">
    <location>
        <begin position="872"/>
        <end position="895"/>
    </location>
</feature>
<keyword evidence="11" id="KW-0472">Membrane</keyword>
<gene>
    <name evidence="14" type="primary">Chsy1</name>
    <name evidence="14" type="ORF">SNAT2548_LOCUS1572</name>
</gene>
<evidence type="ECO:0000256" key="5">
    <source>
        <dbReference type="ARBA" id="ARBA00022676"/>
    </source>
</evidence>
<comment type="caution">
    <text evidence="14">The sequence shown here is derived from an EMBL/GenBank/DDBJ whole genome shotgun (WGS) entry which is preliminary data.</text>
</comment>
<evidence type="ECO:0000313" key="15">
    <source>
        <dbReference type="Proteomes" id="UP000604046"/>
    </source>
</evidence>
<dbReference type="AlphaFoldDB" id="A0A812HHK3"/>
<keyword evidence="9" id="KW-0735">Signal-anchor</keyword>
<name>A0A812HHK3_9DINO</name>
<dbReference type="Proteomes" id="UP000604046">
    <property type="component" value="Unassembled WGS sequence"/>
</dbReference>
<evidence type="ECO:0000256" key="8">
    <source>
        <dbReference type="ARBA" id="ARBA00022741"/>
    </source>
</evidence>
<evidence type="ECO:0000256" key="10">
    <source>
        <dbReference type="ARBA" id="ARBA00022989"/>
    </source>
</evidence>
<evidence type="ECO:0000259" key="13">
    <source>
        <dbReference type="Pfam" id="PF02434"/>
    </source>
</evidence>
<evidence type="ECO:0000256" key="7">
    <source>
        <dbReference type="ARBA" id="ARBA00022692"/>
    </source>
</evidence>
<dbReference type="PANTHER" id="PTHR23033">
    <property type="entry name" value="BETA1,3-GALACTOSYLTRANSFERASE"/>
    <property type="match status" value="1"/>
</dbReference>
<evidence type="ECO:0000256" key="11">
    <source>
        <dbReference type="ARBA" id="ARBA00023136"/>
    </source>
</evidence>
<protein>
    <recommendedName>
        <fullName evidence="4">N-acetylgalactosaminide beta-1,3-galactosyltransferase</fullName>
        <ecNumber evidence="4">2.4.1.122</ecNumber>
    </recommendedName>
</protein>
<evidence type="ECO:0000256" key="2">
    <source>
        <dbReference type="ARBA" id="ARBA00004922"/>
    </source>
</evidence>
<feature type="domain" description="Fringe-like glycosyltransferase" evidence="13">
    <location>
        <begin position="455"/>
        <end position="561"/>
    </location>
</feature>
<dbReference type="Gene3D" id="3.90.550.50">
    <property type="match status" value="1"/>
</dbReference>
<dbReference type="OrthoDB" id="431432at2759"/>